<evidence type="ECO:0000313" key="2">
    <source>
        <dbReference type="Proteomes" id="UP000244989"/>
    </source>
</evidence>
<evidence type="ECO:0000313" key="1">
    <source>
        <dbReference type="EMBL" id="PWC00994.1"/>
    </source>
</evidence>
<dbReference type="AlphaFoldDB" id="A0A2U1T4R4"/>
<dbReference type="RefSeq" id="WP_108430760.1">
    <property type="nucleotide sequence ID" value="NZ_CP026947.1"/>
</dbReference>
<organism evidence="1 2">
    <name type="scientific">Corynebacterium yudongzhengii</name>
    <dbReference type="NCBI Taxonomy" id="2080740"/>
    <lineage>
        <taxon>Bacteria</taxon>
        <taxon>Bacillati</taxon>
        <taxon>Actinomycetota</taxon>
        <taxon>Actinomycetes</taxon>
        <taxon>Mycobacteriales</taxon>
        <taxon>Corynebacteriaceae</taxon>
        <taxon>Corynebacterium</taxon>
    </lineage>
</organism>
<keyword evidence="2" id="KW-1185">Reference proteome</keyword>
<dbReference type="SUPFAM" id="SSF51569">
    <property type="entry name" value="Aldolase"/>
    <property type="match status" value="1"/>
</dbReference>
<dbReference type="Gene3D" id="3.20.20.70">
    <property type="entry name" value="Aldolase class I"/>
    <property type="match status" value="1"/>
</dbReference>
<comment type="caution">
    <text evidence="1">The sequence shown here is derived from an EMBL/GenBank/DDBJ whole genome shotgun (WGS) entry which is preliminary data.</text>
</comment>
<name>A0A2U1T4R4_9CORY</name>
<dbReference type="Proteomes" id="UP000244989">
    <property type="component" value="Unassembled WGS sequence"/>
</dbReference>
<reference evidence="2" key="1">
    <citation type="submission" date="2018-04" db="EMBL/GenBank/DDBJ databases">
        <authorList>
            <person name="Liu S."/>
            <person name="Wang Z."/>
            <person name="Li J."/>
        </authorList>
    </citation>
    <scope>NUCLEOTIDE SEQUENCE [LARGE SCALE GENOMIC DNA]</scope>
    <source>
        <strain evidence="2">2189</strain>
    </source>
</reference>
<proteinExistence type="predicted"/>
<dbReference type="InterPro" id="IPR013785">
    <property type="entry name" value="Aldolase_TIM"/>
</dbReference>
<dbReference type="OrthoDB" id="4421412at2"/>
<sequence length="180" mass="18947">MDDITWLNARTTVLAPAAGADEVRAFLTSASTAGAHTAVVHPTQEFLVPDNMRSAVAVGHPSGKHHGLIKASEARLAVEHGVEEIWLTPDPDLRDANAYLAEIATVRQAVPEPVVLVVRAVAPEVYEAAYLGGAEHVVTREEPARAADIAAVAGVDDAVVALEAGAQRLATRVAGWDRLK</sequence>
<protein>
    <submittedName>
        <fullName evidence="1">2-deoxyribose-5-phosphate aldolase</fullName>
    </submittedName>
</protein>
<accession>A0A2U1T4R4</accession>
<dbReference type="EMBL" id="QEEZ01000022">
    <property type="protein sequence ID" value="PWC00994.1"/>
    <property type="molecule type" value="Genomic_DNA"/>
</dbReference>
<dbReference type="KEGG" id="cyz:C3B44_01255"/>
<gene>
    <name evidence="1" type="ORF">DF222_09950</name>
</gene>